<keyword evidence="3" id="KW-1185">Reference proteome</keyword>
<evidence type="ECO:0000256" key="1">
    <source>
        <dbReference type="SAM" id="Phobius"/>
    </source>
</evidence>
<dbReference type="AlphaFoldDB" id="A0A1I3T566"/>
<dbReference type="STRING" id="1576369.SAMN05421753_12726"/>
<evidence type="ECO:0000313" key="2">
    <source>
        <dbReference type="EMBL" id="SFJ65369.1"/>
    </source>
</evidence>
<keyword evidence="1" id="KW-0812">Transmembrane</keyword>
<feature type="transmembrane region" description="Helical" evidence="1">
    <location>
        <begin position="22"/>
        <end position="48"/>
    </location>
</feature>
<gene>
    <name evidence="2" type="ORF">SAMN05421753_12726</name>
</gene>
<dbReference type="EMBL" id="FOQD01000027">
    <property type="protein sequence ID" value="SFJ65369.1"/>
    <property type="molecule type" value="Genomic_DNA"/>
</dbReference>
<dbReference type="RefSeq" id="WP_139228697.1">
    <property type="nucleotide sequence ID" value="NZ_FOQD01000027.1"/>
</dbReference>
<sequence length="104" mass="11180">MSCPRCHPPVASQQPTTCRSRLAAWLIPGAVFAVVPKCPACVAAYVALATGVSLSWTAAAWLRFALIAVCCLICLLLAIKPLRRLLSHRPAASLSLDHIFRKLS</sequence>
<keyword evidence="1" id="KW-1133">Transmembrane helix</keyword>
<feature type="transmembrane region" description="Helical" evidence="1">
    <location>
        <begin position="60"/>
        <end position="79"/>
    </location>
</feature>
<evidence type="ECO:0000313" key="3">
    <source>
        <dbReference type="Proteomes" id="UP000199518"/>
    </source>
</evidence>
<proteinExistence type="predicted"/>
<keyword evidence="1" id="KW-0472">Membrane</keyword>
<reference evidence="3" key="1">
    <citation type="submission" date="2016-10" db="EMBL/GenBank/DDBJ databases">
        <authorList>
            <person name="Varghese N."/>
            <person name="Submissions S."/>
        </authorList>
    </citation>
    <scope>NUCLEOTIDE SEQUENCE [LARGE SCALE GENOMIC DNA]</scope>
    <source>
        <strain evidence="3">DSM 26348</strain>
    </source>
</reference>
<organism evidence="2 3">
    <name type="scientific">Planctomicrobium piriforme</name>
    <dbReference type="NCBI Taxonomy" id="1576369"/>
    <lineage>
        <taxon>Bacteria</taxon>
        <taxon>Pseudomonadati</taxon>
        <taxon>Planctomycetota</taxon>
        <taxon>Planctomycetia</taxon>
        <taxon>Planctomycetales</taxon>
        <taxon>Planctomycetaceae</taxon>
        <taxon>Planctomicrobium</taxon>
    </lineage>
</organism>
<name>A0A1I3T566_9PLAN</name>
<dbReference type="Proteomes" id="UP000199518">
    <property type="component" value="Unassembled WGS sequence"/>
</dbReference>
<accession>A0A1I3T566</accession>
<protein>
    <submittedName>
        <fullName evidence="2">Uncharacterized protein</fullName>
    </submittedName>
</protein>